<dbReference type="AlphaFoldDB" id="A0A378LSP0"/>
<dbReference type="SUPFAM" id="SSF53254">
    <property type="entry name" value="Phosphoglycerate mutase-like"/>
    <property type="match status" value="1"/>
</dbReference>
<accession>A0A378LSP0</accession>
<keyword evidence="2" id="KW-1185">Reference proteome</keyword>
<protein>
    <submittedName>
        <fullName evidence="1">Uncharacterized protein</fullName>
    </submittedName>
</protein>
<dbReference type="RefSeq" id="WP_031564498.1">
    <property type="nucleotide sequence ID" value="NZ_CAAAIS010000001.1"/>
</dbReference>
<gene>
    <name evidence="1" type="ORF">NCTC11532_02190</name>
</gene>
<evidence type="ECO:0000313" key="2">
    <source>
        <dbReference type="Proteomes" id="UP000255297"/>
    </source>
</evidence>
<reference evidence="1 2" key="1">
    <citation type="submission" date="2018-06" db="EMBL/GenBank/DDBJ databases">
        <authorList>
            <consortium name="Pathogen Informatics"/>
            <person name="Doyle S."/>
        </authorList>
    </citation>
    <scope>NUCLEOTIDE SEQUENCE [LARGE SCALE GENOMIC DNA]</scope>
    <source>
        <strain evidence="1 2">NCTC11532</strain>
    </source>
</reference>
<dbReference type="InterPro" id="IPR029033">
    <property type="entry name" value="His_PPase_superfam"/>
</dbReference>
<organism evidence="1 2">
    <name type="scientific">Legionella wadsworthii</name>
    <dbReference type="NCBI Taxonomy" id="28088"/>
    <lineage>
        <taxon>Bacteria</taxon>
        <taxon>Pseudomonadati</taxon>
        <taxon>Pseudomonadota</taxon>
        <taxon>Gammaproteobacteria</taxon>
        <taxon>Legionellales</taxon>
        <taxon>Legionellaceae</taxon>
        <taxon>Legionella</taxon>
    </lineage>
</organism>
<name>A0A378LSP0_9GAMM</name>
<proteinExistence type="predicted"/>
<sequence>MNPGNQMKIMIHQDLENKEFEAILEDARNELLKAITLNLDTIDPKLPTTIIQERINSIFSILSSSIVNLSDVSADIHDYRSRLRSLVVLHDSMQPNMFSKLAKTGLFSNTREQIKGMLNGVHHNIRETIDPFINNYLAAQRDLLASYIAMHNALELSERMQEMRHKYPDAQLEIIILKRHEVCSDLHKGYGFNPDTGLDALHFPHGQSEFELSTSKSVQNQQLQIMKKLGYIDRVEMIVSPVKRAYETALFATFSPEFVDKVTVDNYFAEEQMNTTLISSGRAYRLPSDVANDFVARGYRDVRHGKDFIIHGENKMSFLARRNEAVRRLLFSEIQKKSGVPMKIIVGHGGMNHGIMVYLKESIKNNNIPPSPKKLDFGGQYSLIIAKDKDGHILALDDVGKMNRYGFIEQKSREQIADTSIKEYIEYLEKSIQNATSMEQKAMFLFRRCMIEPDLNSLIQLINKAENLSLMLDMLPLFQCESTEDVERADCMLDILIEAHYKQVEKRIQEQKKSFTFWITSSISNYASGKFPETQIKILDQLRLIRAKKPEDILQALEDIMNQSEKECKEGKVTNLCRAKITLEQRKKDLNPMRPETDASESLSLI</sequence>
<dbReference type="Proteomes" id="UP000255297">
    <property type="component" value="Unassembled WGS sequence"/>
</dbReference>
<dbReference type="STRING" id="1122170.GCA_000701265_00297"/>
<dbReference type="EMBL" id="UGPB01000001">
    <property type="protein sequence ID" value="STY30018.1"/>
    <property type="molecule type" value="Genomic_DNA"/>
</dbReference>
<evidence type="ECO:0000313" key="1">
    <source>
        <dbReference type="EMBL" id="STY30018.1"/>
    </source>
</evidence>
<dbReference type="OrthoDB" id="5650616at2"/>